<proteinExistence type="predicted"/>
<accession>A0A9X2WPU0</accession>
<dbReference type="Gene3D" id="3.40.50.150">
    <property type="entry name" value="Vaccinia Virus protein VP39"/>
    <property type="match status" value="1"/>
</dbReference>
<keyword evidence="1" id="KW-0808">Transferase</keyword>
<gene>
    <name evidence="1" type="ORF">NE535_16240</name>
</gene>
<reference evidence="1" key="1">
    <citation type="journal article" date="2023" name="Int. J. Syst. Evol. Microbiol.">
        <title>&lt;i&gt;Shewanella septentrionalis&lt;/i&gt; sp. nov. and &lt;i&gt;Shewanella holmiensis&lt;/i&gt; sp. nov., isolated from Baltic Sea water and sediments.</title>
        <authorList>
            <person name="Martin-Rodriguez A.J."/>
            <person name="Thorell K."/>
            <person name="Joffre E."/>
            <person name="Jensie-Markopoulos S."/>
            <person name="Moore E.R.B."/>
            <person name="Sjoling A."/>
        </authorList>
    </citation>
    <scope>NUCLEOTIDE SEQUENCE</scope>
    <source>
        <strain evidence="1">SP1S2-7</strain>
    </source>
</reference>
<keyword evidence="1" id="KW-0489">Methyltransferase</keyword>
<dbReference type="Pfam" id="PF13489">
    <property type="entry name" value="Methyltransf_23"/>
    <property type="match status" value="1"/>
</dbReference>
<dbReference type="CDD" id="cd02440">
    <property type="entry name" value="AdoMet_MTases"/>
    <property type="match status" value="1"/>
</dbReference>
<organism evidence="1 2">
    <name type="scientific">Shewanella holmiensis</name>
    <dbReference type="NCBI Taxonomy" id="2952222"/>
    <lineage>
        <taxon>Bacteria</taxon>
        <taxon>Pseudomonadati</taxon>
        <taxon>Pseudomonadota</taxon>
        <taxon>Gammaproteobacteria</taxon>
        <taxon>Alteromonadales</taxon>
        <taxon>Shewanellaceae</taxon>
        <taxon>Shewanella</taxon>
    </lineage>
</organism>
<dbReference type="GO" id="GO:0008168">
    <property type="term" value="F:methyltransferase activity"/>
    <property type="evidence" value="ECO:0007669"/>
    <property type="project" value="UniProtKB-KW"/>
</dbReference>
<dbReference type="InterPro" id="IPR029063">
    <property type="entry name" value="SAM-dependent_MTases_sf"/>
</dbReference>
<dbReference type="GO" id="GO:0032259">
    <property type="term" value="P:methylation"/>
    <property type="evidence" value="ECO:0007669"/>
    <property type="project" value="UniProtKB-KW"/>
</dbReference>
<name>A0A9X2WPU0_9GAMM</name>
<dbReference type="AlphaFoldDB" id="A0A9X2WPU0"/>
<dbReference type="PANTHER" id="PTHR43861:SF1">
    <property type="entry name" value="TRANS-ACONITATE 2-METHYLTRANSFERASE"/>
    <property type="match status" value="1"/>
</dbReference>
<comment type="caution">
    <text evidence="1">The sequence shown here is derived from an EMBL/GenBank/DDBJ whole genome shotgun (WGS) entry which is preliminary data.</text>
</comment>
<dbReference type="EMBL" id="JAMTCD010000027">
    <property type="protein sequence ID" value="MCT7943318.1"/>
    <property type="molecule type" value="Genomic_DNA"/>
</dbReference>
<dbReference type="Proteomes" id="UP001155546">
    <property type="component" value="Unassembled WGS sequence"/>
</dbReference>
<dbReference type="SUPFAM" id="SSF53335">
    <property type="entry name" value="S-adenosyl-L-methionine-dependent methyltransferases"/>
    <property type="match status" value="1"/>
</dbReference>
<protein>
    <submittedName>
        <fullName evidence="1">Class I SAM-dependent methyltransferase</fullName>
    </submittedName>
</protein>
<dbReference type="PANTHER" id="PTHR43861">
    <property type="entry name" value="TRANS-ACONITATE 2-METHYLTRANSFERASE-RELATED"/>
    <property type="match status" value="1"/>
</dbReference>
<keyword evidence="2" id="KW-1185">Reference proteome</keyword>
<evidence type="ECO:0000313" key="1">
    <source>
        <dbReference type="EMBL" id="MCT7943318.1"/>
    </source>
</evidence>
<dbReference type="RefSeq" id="WP_261299655.1">
    <property type="nucleotide sequence ID" value="NZ_JAMTCD010000027.1"/>
</dbReference>
<evidence type="ECO:0000313" key="2">
    <source>
        <dbReference type="Proteomes" id="UP001155546"/>
    </source>
</evidence>
<sequence length="197" mass="22011">MKTSFYNVNAESFYNDTVAVDLSPLYDLFLPLLAPSGHIIDAGCGSGRDSLYFLQHGFAVSAFDASERLVEKASALTGLDVELNTFEHFRTEKLADGIWACASLLHVASNALPAAFTNLSKNLKDGGYLYCSFKYGNDDVERGGRYFTNADESRLTMFIKHTRLHMVKTWITADARPDRQDEKWLNAILVKGNRNEP</sequence>